<dbReference type="EMBL" id="CP002344">
    <property type="protein sequence ID" value="ADU51773.1"/>
    <property type="molecule type" value="Genomic_DNA"/>
</dbReference>
<reference evidence="9" key="2">
    <citation type="journal article" date="2010" name="Stand. Genomic Sci.">
        <title>Complete genome sequence of Thermaerobacter marianensis type strain (7p75aT).</title>
        <authorList>
            <person name="Han C."/>
            <person name="Gu W."/>
            <person name="Zhang X."/>
            <person name="Lapidus A."/>
            <person name="Nolan M."/>
            <person name="Copeland A."/>
            <person name="Lucas S."/>
            <person name="Glavina Del Rio T."/>
            <person name="Tice H."/>
            <person name="Cheng J."/>
            <person name="Tapia R."/>
            <person name="Goodwin L."/>
            <person name="Pitluck S."/>
            <person name="Pagani I."/>
            <person name="Ivanova N."/>
            <person name="Mavromatis K."/>
            <person name="Mikhailova N."/>
            <person name="Pati A."/>
            <person name="Chen A."/>
            <person name="Palaniappan K."/>
            <person name="Land M."/>
            <person name="Hauser L."/>
            <person name="Chang Y."/>
            <person name="Jeffries C."/>
            <person name="Schneider S."/>
            <person name="Rohde M."/>
            <person name="Goker M."/>
            <person name="Pukall R."/>
            <person name="Woyke T."/>
            <person name="Bristow J."/>
            <person name="Eisen J."/>
            <person name="Markowitz V."/>
            <person name="Hugenholtz P."/>
            <person name="Kyrpides N."/>
            <person name="Klenk H."/>
            <person name="Detter J."/>
        </authorList>
    </citation>
    <scope>NUCLEOTIDE SEQUENCE [LARGE SCALE GENOMIC DNA]</scope>
    <source>
        <strain evidence="9">ATCC 700841 / DSM 12885 / JCM 10246 / 7p75a</strain>
    </source>
</reference>
<dbReference type="GO" id="GO:0009249">
    <property type="term" value="P:protein lipoylation"/>
    <property type="evidence" value="ECO:0007669"/>
    <property type="project" value="InterPro"/>
</dbReference>
<dbReference type="InterPro" id="IPR045864">
    <property type="entry name" value="aa-tRNA-synth_II/BPL/LPL"/>
</dbReference>
<feature type="compositionally biased region" description="Pro residues" evidence="6">
    <location>
        <begin position="22"/>
        <end position="31"/>
    </location>
</feature>
<dbReference type="EC" id="2.3.1.181" evidence="5"/>
<keyword evidence="9" id="KW-1185">Reference proteome</keyword>
<dbReference type="NCBIfam" id="NF010925">
    <property type="entry name" value="PRK14345.1"/>
    <property type="match status" value="1"/>
</dbReference>
<sequence>MRERAGSRPGGGPWRATAKPDAGPPAEPAPRPGHSAPDATASADRAAPAASRHADHPVLRVSWLPGLTPYEPAWRLQERLARARGEGRLPDLFLLLQHPPVYTVGRSGRDDEILLDPDARRRLGVQVFHIDRGGKVTYHGPGQLVGYGIVDLKNLPGGLKRYVHGLEEALVATLARFGIAAHREDGNVGVWVGREKIAAIGIRVSRGITWHGFALNVAPDLAFFGGIIPCGITDRGVTSMARLLGHAPPLEQVARVAAEELARVLDRQLEWVSDPGWLSAWGGVPESPDLRKVEVRS</sequence>
<comment type="similarity">
    <text evidence="5">Belongs to the LipB family.</text>
</comment>
<dbReference type="eggNOG" id="COG0321">
    <property type="taxonomic scope" value="Bacteria"/>
</dbReference>
<dbReference type="STRING" id="644966.Tmar_1664"/>
<accession>E6SHH8</accession>
<feature type="compositionally biased region" description="Low complexity" evidence="6">
    <location>
        <begin position="35"/>
        <end position="51"/>
    </location>
</feature>
<dbReference type="InterPro" id="IPR020605">
    <property type="entry name" value="Octanoyltransferase_CS"/>
</dbReference>
<dbReference type="Proteomes" id="UP000008915">
    <property type="component" value="Chromosome"/>
</dbReference>
<evidence type="ECO:0000256" key="2">
    <source>
        <dbReference type="ARBA" id="ARBA00022679"/>
    </source>
</evidence>
<dbReference type="InterPro" id="IPR004143">
    <property type="entry name" value="BPL_LPL_catalytic"/>
</dbReference>
<dbReference type="KEGG" id="tmr:Tmar_1664"/>
<proteinExistence type="inferred from homology"/>
<feature type="binding site" evidence="5">
    <location>
        <begin position="132"/>
        <end position="139"/>
    </location>
    <ligand>
        <name>substrate</name>
    </ligand>
</feature>
<dbReference type="InterPro" id="IPR000544">
    <property type="entry name" value="Octanoyltransferase"/>
</dbReference>
<keyword evidence="2 5" id="KW-0808">Transferase</keyword>
<feature type="active site" description="Acyl-thioester intermediate" evidence="5">
    <location>
        <position position="230"/>
    </location>
</feature>
<evidence type="ECO:0000313" key="8">
    <source>
        <dbReference type="EMBL" id="ADU51773.1"/>
    </source>
</evidence>
<evidence type="ECO:0000256" key="3">
    <source>
        <dbReference type="ARBA" id="ARBA00023315"/>
    </source>
</evidence>
<dbReference type="OrthoDB" id="9787061at2"/>
<comment type="pathway">
    <text evidence="1 5">Protein modification; protein lipoylation via endogenous pathway; protein N(6)-(lipoyl)lysine from octanoyl-[acyl-carrier-protein]: step 1/2.</text>
</comment>
<comment type="subcellular location">
    <subcellularLocation>
        <location evidence="5">Cytoplasm</location>
    </subcellularLocation>
</comment>
<dbReference type="NCBIfam" id="TIGR00214">
    <property type="entry name" value="lipB"/>
    <property type="match status" value="1"/>
</dbReference>
<keyword evidence="3 5" id="KW-0012">Acyltransferase</keyword>
<feature type="domain" description="BPL/LPL catalytic" evidence="7">
    <location>
        <begin position="87"/>
        <end position="269"/>
    </location>
</feature>
<dbReference type="HAMAP" id="MF_00013">
    <property type="entry name" value="LipB"/>
    <property type="match status" value="1"/>
</dbReference>
<evidence type="ECO:0000256" key="5">
    <source>
        <dbReference type="HAMAP-Rule" id="MF_00013"/>
    </source>
</evidence>
<evidence type="ECO:0000256" key="6">
    <source>
        <dbReference type="SAM" id="MobiDB-lite"/>
    </source>
</evidence>
<keyword evidence="5" id="KW-0963">Cytoplasm</keyword>
<feature type="binding site" evidence="5">
    <location>
        <begin position="212"/>
        <end position="214"/>
    </location>
    <ligand>
        <name>substrate</name>
    </ligand>
</feature>
<comment type="catalytic activity">
    <reaction evidence="5">
        <text>octanoyl-[ACP] + L-lysyl-[protein] = N(6)-octanoyl-L-lysyl-[protein] + holo-[ACP] + H(+)</text>
        <dbReference type="Rhea" id="RHEA:17665"/>
        <dbReference type="Rhea" id="RHEA-COMP:9636"/>
        <dbReference type="Rhea" id="RHEA-COMP:9685"/>
        <dbReference type="Rhea" id="RHEA-COMP:9752"/>
        <dbReference type="Rhea" id="RHEA-COMP:9928"/>
        <dbReference type="ChEBI" id="CHEBI:15378"/>
        <dbReference type="ChEBI" id="CHEBI:29969"/>
        <dbReference type="ChEBI" id="CHEBI:64479"/>
        <dbReference type="ChEBI" id="CHEBI:78463"/>
        <dbReference type="ChEBI" id="CHEBI:78809"/>
        <dbReference type="EC" id="2.3.1.181"/>
    </reaction>
</comment>
<comment type="miscellaneous">
    <text evidence="5">In the reaction, the free carboxyl group of octanoic acid is attached via an amide linkage to the epsilon-amino group of a specific lysine residue of lipoyl domains of lipoate-dependent enzymes.</text>
</comment>
<evidence type="ECO:0000313" key="9">
    <source>
        <dbReference type="Proteomes" id="UP000008915"/>
    </source>
</evidence>
<feature type="site" description="Lowers pKa of active site Cys" evidence="5">
    <location>
        <position position="196"/>
    </location>
</feature>
<feature type="region of interest" description="Disordered" evidence="6">
    <location>
        <begin position="1"/>
        <end position="54"/>
    </location>
</feature>
<dbReference type="Pfam" id="PF21948">
    <property type="entry name" value="LplA-B_cat"/>
    <property type="match status" value="1"/>
</dbReference>
<dbReference type="PROSITE" id="PS51733">
    <property type="entry name" value="BPL_LPL_CATALYTIC"/>
    <property type="match status" value="1"/>
</dbReference>
<name>E6SHH8_THEM7</name>
<dbReference type="CDD" id="cd16444">
    <property type="entry name" value="LipB"/>
    <property type="match status" value="1"/>
</dbReference>
<dbReference type="SUPFAM" id="SSF55681">
    <property type="entry name" value="Class II aaRS and biotin synthetases"/>
    <property type="match status" value="1"/>
</dbReference>
<keyword evidence="8" id="KW-0436">Ligase</keyword>
<dbReference type="Gene3D" id="3.30.930.10">
    <property type="entry name" value="Bira Bifunctional Protein, Domain 2"/>
    <property type="match status" value="1"/>
</dbReference>
<evidence type="ECO:0000256" key="1">
    <source>
        <dbReference type="ARBA" id="ARBA00004821"/>
    </source>
</evidence>
<dbReference type="UniPathway" id="UPA00538">
    <property type="reaction ID" value="UER00592"/>
</dbReference>
<feature type="binding site" evidence="5">
    <location>
        <begin position="199"/>
        <end position="201"/>
    </location>
    <ligand>
        <name>substrate</name>
    </ligand>
</feature>
<dbReference type="PANTHER" id="PTHR10993:SF7">
    <property type="entry name" value="LIPOYLTRANSFERASE 2, MITOCHONDRIAL-RELATED"/>
    <property type="match status" value="1"/>
</dbReference>
<dbReference type="PANTHER" id="PTHR10993">
    <property type="entry name" value="OCTANOYLTRANSFERASE"/>
    <property type="match status" value="1"/>
</dbReference>
<dbReference type="GO" id="GO:0005737">
    <property type="term" value="C:cytoplasm"/>
    <property type="evidence" value="ECO:0007669"/>
    <property type="project" value="UniProtKB-SubCell"/>
</dbReference>
<dbReference type="GO" id="GO:0016874">
    <property type="term" value="F:ligase activity"/>
    <property type="evidence" value="ECO:0007669"/>
    <property type="project" value="UniProtKB-KW"/>
</dbReference>
<reference evidence="8 9" key="1">
    <citation type="journal article" date="2010" name="Stand. Genomic Sci.">
        <title>Complete genome sequence of Thermaerobacter marianensis type strain (7p75a).</title>
        <authorList>
            <person name="Han C."/>
            <person name="Gu W."/>
            <person name="Zhang X."/>
            <person name="Lapidus A."/>
            <person name="Nolan M."/>
            <person name="Copeland A."/>
            <person name="Lucas S."/>
            <person name="Del Rio T.G."/>
            <person name="Tice H."/>
            <person name="Cheng J.F."/>
            <person name="Tapia R."/>
            <person name="Goodwin L."/>
            <person name="Pitluck S."/>
            <person name="Pagani I."/>
            <person name="Ivanova N."/>
            <person name="Mavromatis K."/>
            <person name="Mikhailova N."/>
            <person name="Pati A."/>
            <person name="Chen A."/>
            <person name="Palaniappan K."/>
            <person name="Land M."/>
            <person name="Hauser L."/>
            <person name="Chang Y.J."/>
            <person name="Jeffries C.D."/>
            <person name="Schneider S."/>
            <person name="Rohde M."/>
            <person name="Goker M."/>
            <person name="Pukall R."/>
            <person name="Woyke T."/>
            <person name="Bristow J."/>
            <person name="Eisen J.A."/>
            <person name="Markowitz V."/>
            <person name="Hugenholtz P."/>
            <person name="Kyrpides N.C."/>
            <person name="Klenk H.P."/>
            <person name="Detter J.C."/>
        </authorList>
    </citation>
    <scope>NUCLEOTIDE SEQUENCE [LARGE SCALE GENOMIC DNA]</scope>
    <source>
        <strain evidence="9">ATCC 700841 / DSM 12885 / JCM 10246 / 7p75a</strain>
    </source>
</reference>
<evidence type="ECO:0000259" key="7">
    <source>
        <dbReference type="PROSITE" id="PS51733"/>
    </source>
</evidence>
<gene>
    <name evidence="5" type="primary">lipB</name>
    <name evidence="8" type="ordered locus">Tmar_1664</name>
</gene>
<evidence type="ECO:0000256" key="4">
    <source>
        <dbReference type="ARBA" id="ARBA00024732"/>
    </source>
</evidence>
<protein>
    <recommendedName>
        <fullName evidence="5">Octanoyltransferase</fullName>
        <ecNumber evidence="5">2.3.1.181</ecNumber>
    </recommendedName>
    <alternativeName>
        <fullName evidence="5">Lipoate-protein ligase B</fullName>
    </alternativeName>
    <alternativeName>
        <fullName evidence="5">Lipoyl/octanoyl transferase</fullName>
    </alternativeName>
    <alternativeName>
        <fullName evidence="5">Octanoyl-[acyl-carrier-protein]-protein N-octanoyltransferase</fullName>
    </alternativeName>
</protein>
<dbReference type="AlphaFoldDB" id="E6SHH8"/>
<dbReference type="HOGENOM" id="CLU_035168_1_0_9"/>
<organism evidence="8 9">
    <name type="scientific">Thermaerobacter marianensis (strain ATCC 700841 / DSM 12885 / JCM 10246 / 7p75a)</name>
    <dbReference type="NCBI Taxonomy" id="644966"/>
    <lineage>
        <taxon>Bacteria</taxon>
        <taxon>Bacillati</taxon>
        <taxon>Bacillota</taxon>
        <taxon>Clostridia</taxon>
        <taxon>Eubacteriales</taxon>
        <taxon>Clostridiales Family XVII. Incertae Sedis</taxon>
        <taxon>Thermaerobacter</taxon>
    </lineage>
</organism>
<dbReference type="GO" id="GO:0033819">
    <property type="term" value="F:lipoyl(octanoyl) transferase activity"/>
    <property type="evidence" value="ECO:0007669"/>
    <property type="project" value="UniProtKB-EC"/>
</dbReference>
<dbReference type="PROSITE" id="PS01313">
    <property type="entry name" value="LIPB"/>
    <property type="match status" value="1"/>
</dbReference>
<comment type="function">
    <text evidence="4 5">Catalyzes the transfer of endogenously produced octanoic acid from octanoyl-acyl-carrier-protein onto the lipoyl domains of lipoate-dependent enzymes. Lipoyl-ACP can also act as a substrate although octanoyl-ACP is likely to be the physiological substrate.</text>
</comment>